<reference evidence="1 2" key="1">
    <citation type="journal article" date="2020" name="Food Funct.">
        <title>Screening of Lactobacillus salivarius strains from the feces of Chinese populations and the evaluation of their effects against intestinal inflammation in mice.</title>
        <authorList>
            <person name="Zhai Q."/>
            <person name="Shen X."/>
            <person name="Cen S."/>
            <person name="Zhang C."/>
            <person name="Tian F."/>
            <person name="Zhao J."/>
            <person name="Zhang H."/>
            <person name="Xue Y."/>
            <person name="Chen W."/>
        </authorList>
    </citation>
    <scope>NUCLEOTIDE SEQUENCE [LARGE SCALE GENOMIC DNA]</scope>
    <source>
        <strain evidence="1 2">FYNDL5_1.scaf</strain>
    </source>
</reference>
<comment type="caution">
    <text evidence="1">The sequence shown here is derived from an EMBL/GenBank/DDBJ whole genome shotgun (WGS) entry which is preliminary data.</text>
</comment>
<evidence type="ECO:0000313" key="1">
    <source>
        <dbReference type="EMBL" id="MYY65226.1"/>
    </source>
</evidence>
<accession>A0A6N9IS67</accession>
<protein>
    <submittedName>
        <fullName evidence="1">Uncharacterized protein</fullName>
    </submittedName>
</protein>
<dbReference type="EMBL" id="VSUB01000008">
    <property type="protein sequence ID" value="MYY65226.1"/>
    <property type="molecule type" value="Genomic_DNA"/>
</dbReference>
<evidence type="ECO:0000313" key="2">
    <source>
        <dbReference type="Proteomes" id="UP000471678"/>
    </source>
</evidence>
<gene>
    <name evidence="1" type="ORF">FYL25_07390</name>
</gene>
<proteinExistence type="predicted"/>
<dbReference type="Proteomes" id="UP000471678">
    <property type="component" value="Unassembled WGS sequence"/>
</dbReference>
<name>A0A6N9IS67_9LACO</name>
<organism evidence="1 2">
    <name type="scientific">Ligilactobacillus salivarius</name>
    <dbReference type="NCBI Taxonomy" id="1624"/>
    <lineage>
        <taxon>Bacteria</taxon>
        <taxon>Bacillati</taxon>
        <taxon>Bacillota</taxon>
        <taxon>Bacilli</taxon>
        <taxon>Lactobacillales</taxon>
        <taxon>Lactobacillaceae</taxon>
        <taxon>Ligilactobacillus</taxon>
    </lineage>
</organism>
<dbReference type="AlphaFoldDB" id="A0A6N9IS67"/>
<sequence length="66" mass="8094">MYTCKVDKGFTNLRKEKVMDEAIKIALAIYFISDMFLNLYKKYLEVEKLRLENKKTKSELRYRRKH</sequence>